<keyword evidence="3" id="KW-1185">Reference proteome</keyword>
<dbReference type="Proteomes" id="UP001228905">
    <property type="component" value="Unassembled WGS sequence"/>
</dbReference>
<dbReference type="InterPro" id="IPR029062">
    <property type="entry name" value="Class_I_gatase-like"/>
</dbReference>
<evidence type="ECO:0000256" key="1">
    <source>
        <dbReference type="SAM" id="SignalP"/>
    </source>
</evidence>
<reference evidence="2 3" key="1">
    <citation type="submission" date="2023-07" db="EMBL/GenBank/DDBJ databases">
        <title>Genomic Encyclopedia of Type Strains, Phase IV (KMG-IV): sequencing the most valuable type-strain genomes for metagenomic binning, comparative biology and taxonomic classification.</title>
        <authorList>
            <person name="Goeker M."/>
        </authorList>
    </citation>
    <scope>NUCLEOTIDE SEQUENCE [LARGE SCALE GENOMIC DNA]</scope>
    <source>
        <strain evidence="2 3">DSM 18695</strain>
    </source>
</reference>
<proteinExistence type="predicted"/>
<evidence type="ECO:0000313" key="2">
    <source>
        <dbReference type="EMBL" id="MDQ0466295.1"/>
    </source>
</evidence>
<gene>
    <name evidence="2" type="ORF">QO010_004088</name>
</gene>
<feature type="signal peptide" evidence="1">
    <location>
        <begin position="1"/>
        <end position="21"/>
    </location>
</feature>
<protein>
    <recommendedName>
        <fullName evidence="4">DUF4350 domain-containing protein</fullName>
    </recommendedName>
</protein>
<dbReference type="RefSeq" id="WP_307352298.1">
    <property type="nucleotide sequence ID" value="NZ_JAUSVS010000010.1"/>
</dbReference>
<accession>A0ABU0IWB5</accession>
<sequence length="303" mass="32217">MRRFLYLLAALAVFATPLAQAQQRANPKADVSVARPTWPTGTGPRVVIDAGHANFHQVDGRYAPFAALLRNDGFRVEGQDKPFTTESLAGIDVLVVVNAINPLTKKEGRPLSAFTDDEIAAAKTWVEGGGRLLLVADHMPFAYASAKLGAAFGVTEWDDGFAMQNNKALDLFDRSSGLADQPITRGAGGDSPVTKIRTFTGSAFVAPGATPLIVLDKRFEVLTPDKPWDFQPSTPHIPADGLLQGASLTLGKGRVVLLGEAAFMTSQLKADTGEVAGFGAEGAEQNPQFVLNMMHWLAGAPGY</sequence>
<feature type="chain" id="PRO_5046745298" description="DUF4350 domain-containing protein" evidence="1">
    <location>
        <begin position="22"/>
        <end position="303"/>
    </location>
</feature>
<comment type="caution">
    <text evidence="2">The sequence shown here is derived from an EMBL/GenBank/DDBJ whole genome shotgun (WGS) entry which is preliminary data.</text>
</comment>
<dbReference type="Gene3D" id="3.40.50.880">
    <property type="match status" value="1"/>
</dbReference>
<organism evidence="2 3">
    <name type="scientific">Caulobacter ginsengisoli</name>
    <dbReference type="NCBI Taxonomy" id="400775"/>
    <lineage>
        <taxon>Bacteria</taxon>
        <taxon>Pseudomonadati</taxon>
        <taxon>Pseudomonadota</taxon>
        <taxon>Alphaproteobacteria</taxon>
        <taxon>Caulobacterales</taxon>
        <taxon>Caulobacteraceae</taxon>
        <taxon>Caulobacter</taxon>
    </lineage>
</organism>
<dbReference type="SUPFAM" id="SSF52317">
    <property type="entry name" value="Class I glutamine amidotransferase-like"/>
    <property type="match status" value="1"/>
</dbReference>
<evidence type="ECO:0008006" key="4">
    <source>
        <dbReference type="Google" id="ProtNLM"/>
    </source>
</evidence>
<dbReference type="EMBL" id="JAUSVS010000010">
    <property type="protein sequence ID" value="MDQ0466295.1"/>
    <property type="molecule type" value="Genomic_DNA"/>
</dbReference>
<evidence type="ECO:0000313" key="3">
    <source>
        <dbReference type="Proteomes" id="UP001228905"/>
    </source>
</evidence>
<name>A0ABU0IWB5_9CAUL</name>
<keyword evidence="1" id="KW-0732">Signal</keyword>